<dbReference type="EMBL" id="BPQG01000098">
    <property type="protein sequence ID" value="GJD46885.1"/>
    <property type="molecule type" value="Genomic_DNA"/>
</dbReference>
<evidence type="ECO:0000313" key="3">
    <source>
        <dbReference type="Proteomes" id="UP001055117"/>
    </source>
</evidence>
<accession>A0ABQ4QQ00</accession>
<evidence type="ECO:0000256" key="1">
    <source>
        <dbReference type="SAM" id="MobiDB-lite"/>
    </source>
</evidence>
<keyword evidence="3" id="KW-1185">Reference proteome</keyword>
<gene>
    <name evidence="2" type="ORF">AFCDBAGC_4770</name>
</gene>
<proteinExistence type="predicted"/>
<dbReference type="Proteomes" id="UP001055117">
    <property type="component" value="Unassembled WGS sequence"/>
</dbReference>
<feature type="region of interest" description="Disordered" evidence="1">
    <location>
        <begin position="38"/>
        <end position="64"/>
    </location>
</feature>
<feature type="compositionally biased region" description="Basic and acidic residues" evidence="1">
    <location>
        <begin position="43"/>
        <end position="53"/>
    </location>
</feature>
<evidence type="ECO:0000313" key="2">
    <source>
        <dbReference type="EMBL" id="GJD46885.1"/>
    </source>
</evidence>
<protein>
    <submittedName>
        <fullName evidence="2">Uncharacterized protein</fullName>
    </submittedName>
</protein>
<reference evidence="2 3" key="1">
    <citation type="journal article" date="2021" name="Front. Microbiol.">
        <title>Comprehensive Comparative Genomics and Phenotyping of Methylobacterium Species.</title>
        <authorList>
            <person name="Alessa O."/>
            <person name="Ogura Y."/>
            <person name="Fujitani Y."/>
            <person name="Takami H."/>
            <person name="Hayashi T."/>
            <person name="Sahin N."/>
            <person name="Tani A."/>
        </authorList>
    </citation>
    <scope>NUCLEOTIDE SEQUENCE [LARGE SCALE GENOMIC DNA]</scope>
    <source>
        <strain evidence="2 3">DSM 23679</strain>
    </source>
</reference>
<name>A0ABQ4QQ00_9HYPH</name>
<sequence length="64" mass="6955">MRNLQTLRTRFAVAGLGGLSEALRQVLGPEVGRASEAVTDTLARTDPRIEARRPVVRSPVSRQA</sequence>
<comment type="caution">
    <text evidence="2">The sequence shown here is derived from an EMBL/GenBank/DDBJ whole genome shotgun (WGS) entry which is preliminary data.</text>
</comment>
<organism evidence="2 3">
    <name type="scientific">Methylobacterium cerastii</name>
    <dbReference type="NCBI Taxonomy" id="932741"/>
    <lineage>
        <taxon>Bacteria</taxon>
        <taxon>Pseudomonadati</taxon>
        <taxon>Pseudomonadota</taxon>
        <taxon>Alphaproteobacteria</taxon>
        <taxon>Hyphomicrobiales</taxon>
        <taxon>Methylobacteriaceae</taxon>
        <taxon>Methylobacterium</taxon>
    </lineage>
</organism>